<accession>A0A0G1YUF5</accession>
<evidence type="ECO:0000313" key="1">
    <source>
        <dbReference type="EMBL" id="KKW10034.1"/>
    </source>
</evidence>
<sequence>MSLSVKECHCCVCGKPATILQEGRPHCPAHEIKFSRKEELPMERKVSTLQRGIRKKSQRCNVPNCEGHASWRCDVSGFRYCDAHKAPHGTSEQKLTYSNLRVHYA</sequence>
<dbReference type="AlphaFoldDB" id="A0A0G1YUF5"/>
<proteinExistence type="predicted"/>
<evidence type="ECO:0000313" key="2">
    <source>
        <dbReference type="Proteomes" id="UP000034588"/>
    </source>
</evidence>
<name>A0A0G1YUF5_9BACT</name>
<organism evidence="1 2">
    <name type="scientific">Candidatus Gottesmanbacteria bacterium GW2011_GWB1_49_7</name>
    <dbReference type="NCBI Taxonomy" id="1618448"/>
    <lineage>
        <taxon>Bacteria</taxon>
        <taxon>Candidatus Gottesmaniibacteriota</taxon>
    </lineage>
</organism>
<gene>
    <name evidence="1" type="ORF">UY48_C0049G0002</name>
</gene>
<reference evidence="1 2" key="1">
    <citation type="journal article" date="2015" name="Nature">
        <title>rRNA introns, odd ribosomes, and small enigmatic genomes across a large radiation of phyla.</title>
        <authorList>
            <person name="Brown C.T."/>
            <person name="Hug L.A."/>
            <person name="Thomas B.C."/>
            <person name="Sharon I."/>
            <person name="Castelle C.J."/>
            <person name="Singh A."/>
            <person name="Wilkins M.J."/>
            <person name="Williams K.H."/>
            <person name="Banfield J.F."/>
        </authorList>
    </citation>
    <scope>NUCLEOTIDE SEQUENCE [LARGE SCALE GENOMIC DNA]</scope>
</reference>
<protein>
    <submittedName>
        <fullName evidence="1">Uncharacterized protein</fullName>
    </submittedName>
</protein>
<dbReference type="Proteomes" id="UP000034588">
    <property type="component" value="Unassembled WGS sequence"/>
</dbReference>
<dbReference type="EMBL" id="LCQD01000049">
    <property type="protein sequence ID" value="KKW10034.1"/>
    <property type="molecule type" value="Genomic_DNA"/>
</dbReference>
<comment type="caution">
    <text evidence="1">The sequence shown here is derived from an EMBL/GenBank/DDBJ whole genome shotgun (WGS) entry which is preliminary data.</text>
</comment>